<keyword evidence="2" id="KW-0862">Zinc</keyword>
<protein>
    <submittedName>
        <fullName evidence="7">RING-type domain-containing protein</fullName>
    </submittedName>
</protein>
<keyword evidence="1 3" id="KW-0479">Metal-binding</keyword>
<organism evidence="6 7">
    <name type="scientific">Steinernema glaseri</name>
    <dbReference type="NCBI Taxonomy" id="37863"/>
    <lineage>
        <taxon>Eukaryota</taxon>
        <taxon>Metazoa</taxon>
        <taxon>Ecdysozoa</taxon>
        <taxon>Nematoda</taxon>
        <taxon>Chromadorea</taxon>
        <taxon>Rhabditida</taxon>
        <taxon>Tylenchina</taxon>
        <taxon>Panagrolaimomorpha</taxon>
        <taxon>Strongyloidoidea</taxon>
        <taxon>Steinernematidae</taxon>
        <taxon>Steinernema</taxon>
    </lineage>
</organism>
<dbReference type="InterPro" id="IPR001841">
    <property type="entry name" value="Znf_RING"/>
</dbReference>
<dbReference type="PANTHER" id="PTHR21578:SF9">
    <property type="entry name" value="RING-TYPE DOMAIN-CONTAINING PROTEIN"/>
    <property type="match status" value="1"/>
</dbReference>
<dbReference type="PROSITE" id="PS50089">
    <property type="entry name" value="ZF_RING_2"/>
    <property type="match status" value="1"/>
</dbReference>
<evidence type="ECO:0000259" key="5">
    <source>
        <dbReference type="PROSITE" id="PS50089"/>
    </source>
</evidence>
<sequence>MPRQLTRNADEDSARVTATGMRLRPRPLLKPPENLGAVRSPTIRKRPRTVQNADQPAPRSRTVQPRTRTLQPAPRARAVSPLPHTTRPAPRSRTIQPTPRSSTISSSRMLTRSAAAAAQNSDTGLARTRSVYRPPTPMRRTRQATEADQRRLSLPRRPPRMVADRSPTPVPARLRSRSGPGPVQGAAVIRVNHRGRVHRRTAVLGPGTSTGEAITASLRRYRNRDSIYDSPFFVTLRLENREAALASDLDTVQFFSRDDHDRLRAFIDEHYRDGADGVHREIMRAVRENFEEIRRTMIRRREAEEERRRRLGEAWMSRQARPRRGGAPPRYLPRAPCTICFDEDPVNPVGCESCNQLIGCSTCVGKWFGTSNCSELDTNVSVGTHDNHSKCPLCRFPWTREPAVFSVTCEPCK</sequence>
<evidence type="ECO:0000256" key="4">
    <source>
        <dbReference type="SAM" id="MobiDB-lite"/>
    </source>
</evidence>
<dbReference type="WBParaSite" id="L893_g30673.t2">
    <property type="protein sequence ID" value="L893_g30673.t2"/>
    <property type="gene ID" value="L893_g30673"/>
</dbReference>
<evidence type="ECO:0000313" key="7">
    <source>
        <dbReference type="WBParaSite" id="L893_g30673.t2"/>
    </source>
</evidence>
<feature type="region of interest" description="Disordered" evidence="4">
    <location>
        <begin position="1"/>
        <end position="184"/>
    </location>
</feature>
<name>A0A1I7ZXB3_9BILA</name>
<evidence type="ECO:0000313" key="6">
    <source>
        <dbReference type="Proteomes" id="UP000095287"/>
    </source>
</evidence>
<feature type="compositionally biased region" description="Low complexity" evidence="4">
    <location>
        <begin position="98"/>
        <end position="113"/>
    </location>
</feature>
<dbReference type="GO" id="GO:0008270">
    <property type="term" value="F:zinc ion binding"/>
    <property type="evidence" value="ECO:0007669"/>
    <property type="project" value="UniProtKB-KW"/>
</dbReference>
<proteinExistence type="predicted"/>
<feature type="domain" description="RING-type" evidence="5">
    <location>
        <begin position="337"/>
        <end position="395"/>
    </location>
</feature>
<dbReference type="Proteomes" id="UP000095287">
    <property type="component" value="Unplaced"/>
</dbReference>
<keyword evidence="1 3" id="KW-0863">Zinc-finger</keyword>
<evidence type="ECO:0000256" key="2">
    <source>
        <dbReference type="ARBA" id="ARBA00022833"/>
    </source>
</evidence>
<accession>A0A1I7ZXB3</accession>
<evidence type="ECO:0000256" key="1">
    <source>
        <dbReference type="ARBA" id="ARBA00022771"/>
    </source>
</evidence>
<dbReference type="PANTHER" id="PTHR21578">
    <property type="entry name" value="PROTEIN CBG03826"/>
    <property type="match status" value="1"/>
</dbReference>
<evidence type="ECO:0000256" key="3">
    <source>
        <dbReference type="PROSITE-ProRule" id="PRU00175"/>
    </source>
</evidence>
<reference evidence="7" key="1">
    <citation type="submission" date="2016-11" db="UniProtKB">
        <authorList>
            <consortium name="WormBaseParasite"/>
        </authorList>
    </citation>
    <scope>IDENTIFICATION</scope>
</reference>
<feature type="compositionally biased region" description="Polar residues" evidence="4">
    <location>
        <begin position="61"/>
        <end position="70"/>
    </location>
</feature>
<keyword evidence="6" id="KW-1185">Reference proteome</keyword>
<dbReference type="AlphaFoldDB" id="A0A1I7ZXB3"/>